<reference evidence="3" key="1">
    <citation type="journal article" date="2014" name="Stand. Genomic Sci.">
        <title>Genome sequence of the exopolysaccharide-producing Salipiger mucosus type strain (DSM 16094(T)), a moderately halophilic member of the Roseobacter clade.</title>
        <authorList>
            <person name="Riedel T."/>
            <person name="Spring S."/>
            <person name="Fiebig A."/>
            <person name="Petersen J."/>
            <person name="Kyrpides N.C."/>
            <person name="Goker M."/>
            <person name="Klenk H.P."/>
        </authorList>
    </citation>
    <scope>NUCLEOTIDE SEQUENCE [LARGE SCALE GENOMIC DNA]</scope>
    <source>
        <strain evidence="3">DSM 16094</strain>
    </source>
</reference>
<dbReference type="STRING" id="1123237.Salmuc_03812"/>
<dbReference type="HOGENOM" id="CLU_145372_0_0_5"/>
<keyword evidence="3" id="KW-1185">Reference proteome</keyword>
<organism evidence="2 3">
    <name type="scientific">Salipiger mucosus DSM 16094</name>
    <dbReference type="NCBI Taxonomy" id="1123237"/>
    <lineage>
        <taxon>Bacteria</taxon>
        <taxon>Pseudomonadati</taxon>
        <taxon>Pseudomonadota</taxon>
        <taxon>Alphaproteobacteria</taxon>
        <taxon>Rhodobacterales</taxon>
        <taxon>Roseobacteraceae</taxon>
        <taxon>Salipiger</taxon>
    </lineage>
</organism>
<evidence type="ECO:0000313" key="3">
    <source>
        <dbReference type="Proteomes" id="UP000015347"/>
    </source>
</evidence>
<name>S9RR28_9RHOB</name>
<evidence type="ECO:0000259" key="1">
    <source>
        <dbReference type="Pfam" id="PF14216"/>
    </source>
</evidence>
<dbReference type="eggNOG" id="ENOG5033162">
    <property type="taxonomic scope" value="Bacteria"/>
</dbReference>
<sequence length="114" mass="12874">MTMPRRIQMTRQRPWRRDHPDAVIVARPSKWGNPYRVGVHGDAARCVDLYRHAAQGGILNNFTGAPAIEELFAMQDVLRADLDELRGRDLACWCPVDGPCHGDVLLELANRRDG</sequence>
<dbReference type="Pfam" id="PF14216">
    <property type="entry name" value="DUF4326"/>
    <property type="match status" value="1"/>
</dbReference>
<protein>
    <recommendedName>
        <fullName evidence="1">DUF4326 domain-containing protein</fullName>
    </recommendedName>
</protein>
<dbReference type="InterPro" id="IPR025475">
    <property type="entry name" value="DUF4326"/>
</dbReference>
<dbReference type="AlphaFoldDB" id="S9RR28"/>
<dbReference type="EMBL" id="APVH01000032">
    <property type="protein sequence ID" value="EPX80495.1"/>
    <property type="molecule type" value="Genomic_DNA"/>
</dbReference>
<proteinExistence type="predicted"/>
<dbReference type="Proteomes" id="UP000015347">
    <property type="component" value="Unassembled WGS sequence"/>
</dbReference>
<feature type="domain" description="DUF4326" evidence="1">
    <location>
        <begin position="17"/>
        <end position="107"/>
    </location>
</feature>
<accession>S9RR28</accession>
<gene>
    <name evidence="2" type="ORF">Salmuc_03812</name>
</gene>
<evidence type="ECO:0000313" key="2">
    <source>
        <dbReference type="EMBL" id="EPX80495.1"/>
    </source>
</evidence>
<comment type="caution">
    <text evidence="2">The sequence shown here is derived from an EMBL/GenBank/DDBJ whole genome shotgun (WGS) entry which is preliminary data.</text>
</comment>